<dbReference type="AlphaFoldDB" id="E4YA52"/>
<organism evidence="1">
    <name type="scientific">Oikopleura dioica</name>
    <name type="common">Tunicate</name>
    <dbReference type="NCBI Taxonomy" id="34765"/>
    <lineage>
        <taxon>Eukaryota</taxon>
        <taxon>Metazoa</taxon>
        <taxon>Chordata</taxon>
        <taxon>Tunicata</taxon>
        <taxon>Appendicularia</taxon>
        <taxon>Copelata</taxon>
        <taxon>Oikopleuridae</taxon>
        <taxon>Oikopleura</taxon>
    </lineage>
</organism>
<sequence>MRKWCNIFRGKSVVVPPSTTCTGAQTYNADLSDNGFLELLGEGLYIDRVNIGRGSDETPYDDPSYDGDEIFHNEGDKLRLGCNLGYDNRVGKPFTAAECICETRALNNRNYKII</sequence>
<reference evidence="1" key="1">
    <citation type="journal article" date="2010" name="Science">
        <title>Plasticity of animal genome architecture unmasked by rapid evolution of a pelagic tunicate.</title>
        <authorList>
            <person name="Denoeud F."/>
            <person name="Henriet S."/>
            <person name="Mungpakdee S."/>
            <person name="Aury J.M."/>
            <person name="Da Silva C."/>
            <person name="Brinkmann H."/>
            <person name="Mikhaleva J."/>
            <person name="Olsen L.C."/>
            <person name="Jubin C."/>
            <person name="Canestro C."/>
            <person name="Bouquet J.M."/>
            <person name="Danks G."/>
            <person name="Poulain J."/>
            <person name="Campsteijn C."/>
            <person name="Adamski M."/>
            <person name="Cross I."/>
            <person name="Yadetie F."/>
            <person name="Muffato M."/>
            <person name="Louis A."/>
            <person name="Butcher S."/>
            <person name="Tsagkogeorga G."/>
            <person name="Konrad A."/>
            <person name="Singh S."/>
            <person name="Jensen M.F."/>
            <person name="Cong E.H."/>
            <person name="Eikeseth-Otteraa H."/>
            <person name="Noel B."/>
            <person name="Anthouard V."/>
            <person name="Porcel B.M."/>
            <person name="Kachouri-Lafond R."/>
            <person name="Nishino A."/>
            <person name="Ugolini M."/>
            <person name="Chourrout P."/>
            <person name="Nishida H."/>
            <person name="Aasland R."/>
            <person name="Huzurbazar S."/>
            <person name="Westhof E."/>
            <person name="Delsuc F."/>
            <person name="Lehrach H."/>
            <person name="Reinhardt R."/>
            <person name="Weissenbach J."/>
            <person name="Roy S.W."/>
            <person name="Artiguenave F."/>
            <person name="Postlethwait J.H."/>
            <person name="Manak J.R."/>
            <person name="Thompson E.M."/>
            <person name="Jaillon O."/>
            <person name="Du Pasquier L."/>
            <person name="Boudinot P."/>
            <person name="Liberles D.A."/>
            <person name="Volff J.N."/>
            <person name="Philippe H."/>
            <person name="Lenhard B."/>
            <person name="Roest Crollius H."/>
            <person name="Wincker P."/>
            <person name="Chourrout D."/>
        </authorList>
    </citation>
    <scope>NUCLEOTIDE SEQUENCE [LARGE SCALE GENOMIC DNA]</scope>
</reference>
<gene>
    <name evidence="1" type="ORF">GSOID_T00030866001</name>
</gene>
<accession>E4YA52</accession>
<evidence type="ECO:0000313" key="1">
    <source>
        <dbReference type="EMBL" id="CBY32439.1"/>
    </source>
</evidence>
<proteinExistence type="predicted"/>
<dbReference type="EMBL" id="FN654353">
    <property type="protein sequence ID" value="CBY32439.1"/>
    <property type="molecule type" value="Genomic_DNA"/>
</dbReference>
<dbReference type="Proteomes" id="UP000011014">
    <property type="component" value="Unassembled WGS sequence"/>
</dbReference>
<name>E4YA52_OIKDI</name>
<protein>
    <submittedName>
        <fullName evidence="1">Uncharacterized protein</fullName>
    </submittedName>
</protein>